<dbReference type="RefSeq" id="WP_130185115.1">
    <property type="nucleotide sequence ID" value="NZ_CP035913.1"/>
</dbReference>
<dbReference type="EMBL" id="CP035913">
    <property type="protein sequence ID" value="QBE61978.1"/>
    <property type="molecule type" value="Genomic_DNA"/>
</dbReference>
<evidence type="ECO:0000313" key="3">
    <source>
        <dbReference type="EMBL" id="QBE61978.1"/>
    </source>
</evidence>
<dbReference type="Pfam" id="PF07589">
    <property type="entry name" value="PEP-CTERM"/>
    <property type="match status" value="1"/>
</dbReference>
<dbReference type="InterPro" id="IPR013424">
    <property type="entry name" value="Ice-binding_C"/>
</dbReference>
<evidence type="ECO:0000313" key="4">
    <source>
        <dbReference type="Proteomes" id="UP000290637"/>
    </source>
</evidence>
<dbReference type="GO" id="GO:0008237">
    <property type="term" value="F:metallopeptidase activity"/>
    <property type="evidence" value="ECO:0007669"/>
    <property type="project" value="InterPro"/>
</dbReference>
<gene>
    <name evidence="3" type="ORF">EWM63_02385</name>
</gene>
<dbReference type="KEGG" id="plue:EWM63_02385"/>
<evidence type="ECO:0000256" key="1">
    <source>
        <dbReference type="SAM" id="SignalP"/>
    </source>
</evidence>
<keyword evidence="1" id="KW-0732">Signal</keyword>
<dbReference type="OrthoDB" id="8198236at2"/>
<dbReference type="SUPFAM" id="SSF55486">
    <property type="entry name" value="Metalloproteases ('zincins'), catalytic domain"/>
    <property type="match status" value="1"/>
</dbReference>
<dbReference type="InterPro" id="IPR024079">
    <property type="entry name" value="MetalloPept_cat_dom_sf"/>
</dbReference>
<name>A0A4P6KV25_9BURK</name>
<organism evidence="3 4">
    <name type="scientific">Pseudoduganella lutea</name>
    <dbReference type="NCBI Taxonomy" id="321985"/>
    <lineage>
        <taxon>Bacteria</taxon>
        <taxon>Pseudomonadati</taxon>
        <taxon>Pseudomonadota</taxon>
        <taxon>Betaproteobacteria</taxon>
        <taxon>Burkholderiales</taxon>
        <taxon>Oxalobacteraceae</taxon>
        <taxon>Telluria group</taxon>
        <taxon>Pseudoduganella</taxon>
    </lineage>
</organism>
<proteinExistence type="predicted"/>
<evidence type="ECO:0000259" key="2">
    <source>
        <dbReference type="Pfam" id="PF07589"/>
    </source>
</evidence>
<dbReference type="Gene3D" id="3.40.390.10">
    <property type="entry name" value="Collagenase (Catalytic Domain)"/>
    <property type="match status" value="1"/>
</dbReference>
<feature type="chain" id="PRO_5020410726" evidence="1">
    <location>
        <begin position="23"/>
        <end position="373"/>
    </location>
</feature>
<accession>A0A4P6KV25</accession>
<dbReference type="NCBIfam" id="NF038122">
    <property type="entry name" value="metallo_LGF"/>
    <property type="match status" value="1"/>
</dbReference>
<sequence length="373" mass="39036">MKTLLTAITLATAAVAAGPAGAVPVFNFQFTPGTSAQAQQGFIAAATRWSNLLADDVTINLTVGFNPLSPGVLGQAQSARQAYSYSAFRQELVNDITSTFDTTATASLAGGNTFGMLLNRTSNNPNGPGSATPWLDNDADANNAFVRVTTAEAKAIGLATRAQTLSGCLGPCDAFIQFNSNFTFDFNPTDGVSATAYDFIGTAAHEIGHALGFVSGVDILDNNATPPNLFPDNDFTWVSGLDMFRYSAQSAALGVIDWSADNRDKFFSIDGGATAGPRFSNGVMFGDGRQASHWKDDLFIGLMDPTAGLGEALAISPDDLLAMDVIGWDVSPIPEPSTCAMLGAGLLVLGGRALRRSVGKAARKPAVFRKNKK</sequence>
<keyword evidence="4" id="KW-1185">Reference proteome</keyword>
<dbReference type="Proteomes" id="UP000290637">
    <property type="component" value="Chromosome"/>
</dbReference>
<protein>
    <submittedName>
        <fullName evidence="3">PEP-CTERM sorting domain-containing protein</fullName>
    </submittedName>
</protein>
<dbReference type="AlphaFoldDB" id="A0A4P6KV25"/>
<feature type="domain" description="Ice-binding protein C-terminal" evidence="2">
    <location>
        <begin position="332"/>
        <end position="356"/>
    </location>
</feature>
<reference evidence="3 4" key="1">
    <citation type="submission" date="2019-02" db="EMBL/GenBank/DDBJ databases">
        <title>Draft Genome Sequences of Six Type Strains of the Genus Massilia.</title>
        <authorList>
            <person name="Miess H."/>
            <person name="Frediansyhah A."/>
            <person name="Gross H."/>
        </authorList>
    </citation>
    <scope>NUCLEOTIDE SEQUENCE [LARGE SCALE GENOMIC DNA]</scope>
    <source>
        <strain evidence="3 4">DSM 17473</strain>
    </source>
</reference>
<feature type="signal peptide" evidence="1">
    <location>
        <begin position="1"/>
        <end position="22"/>
    </location>
</feature>